<proteinExistence type="predicted"/>
<dbReference type="PANTHER" id="PTHR32468:SF0">
    <property type="entry name" value="K(+)_H(+) ANTIPORTER 1"/>
    <property type="match status" value="1"/>
</dbReference>
<dbReference type="PANTHER" id="PTHR32468">
    <property type="entry name" value="CATION/H + ANTIPORTER"/>
    <property type="match status" value="1"/>
</dbReference>
<feature type="transmembrane region" description="Helical" evidence="7">
    <location>
        <begin position="255"/>
        <end position="272"/>
    </location>
</feature>
<dbReference type="CDD" id="cd00293">
    <property type="entry name" value="USP-like"/>
    <property type="match status" value="1"/>
</dbReference>
<dbReference type="SUPFAM" id="SSF52402">
    <property type="entry name" value="Adenine nucleotide alpha hydrolases-like"/>
    <property type="match status" value="1"/>
</dbReference>
<dbReference type="Gene3D" id="3.40.50.12370">
    <property type="match status" value="1"/>
</dbReference>
<dbReference type="KEGG" id="euz:DVS28_a2380"/>
<evidence type="ECO:0000256" key="2">
    <source>
        <dbReference type="ARBA" id="ARBA00022448"/>
    </source>
</evidence>
<dbReference type="InterPro" id="IPR006153">
    <property type="entry name" value="Cation/H_exchanger_TM"/>
</dbReference>
<name>A0A346XXW4_9ACTN</name>
<dbReference type="RefSeq" id="WP_114591616.1">
    <property type="nucleotide sequence ID" value="NZ_CP031165.1"/>
</dbReference>
<keyword evidence="3 7" id="KW-0812">Transmembrane</keyword>
<keyword evidence="6 7" id="KW-0472">Membrane</keyword>
<evidence type="ECO:0000256" key="7">
    <source>
        <dbReference type="SAM" id="Phobius"/>
    </source>
</evidence>
<dbReference type="AlphaFoldDB" id="A0A346XXW4"/>
<evidence type="ECO:0000256" key="5">
    <source>
        <dbReference type="ARBA" id="ARBA00023065"/>
    </source>
</evidence>
<feature type="transmembrane region" description="Helical" evidence="7">
    <location>
        <begin position="367"/>
        <end position="391"/>
    </location>
</feature>
<evidence type="ECO:0000259" key="8">
    <source>
        <dbReference type="Pfam" id="PF00582"/>
    </source>
</evidence>
<accession>A0A346XXW4</accession>
<dbReference type="GO" id="GO:0015297">
    <property type="term" value="F:antiporter activity"/>
    <property type="evidence" value="ECO:0007669"/>
    <property type="project" value="InterPro"/>
</dbReference>
<dbReference type="Pfam" id="PF00582">
    <property type="entry name" value="Usp"/>
    <property type="match status" value="1"/>
</dbReference>
<organism evidence="10 11">
    <name type="scientific">Euzebya pacifica</name>
    <dbReference type="NCBI Taxonomy" id="1608957"/>
    <lineage>
        <taxon>Bacteria</taxon>
        <taxon>Bacillati</taxon>
        <taxon>Actinomycetota</taxon>
        <taxon>Nitriliruptoria</taxon>
        <taxon>Euzebyales</taxon>
    </lineage>
</organism>
<dbReference type="InterPro" id="IPR006016">
    <property type="entry name" value="UspA"/>
</dbReference>
<feature type="domain" description="Cation/H+ exchanger transmembrane" evidence="9">
    <location>
        <begin position="29"/>
        <end position="421"/>
    </location>
</feature>
<dbReference type="Gene3D" id="1.20.1530.20">
    <property type="match status" value="1"/>
</dbReference>
<dbReference type="GO" id="GO:0016020">
    <property type="term" value="C:membrane"/>
    <property type="evidence" value="ECO:0007669"/>
    <property type="project" value="UniProtKB-SubCell"/>
</dbReference>
<feature type="transmembrane region" description="Helical" evidence="7">
    <location>
        <begin position="15"/>
        <end position="32"/>
    </location>
</feature>
<dbReference type="Pfam" id="PF00999">
    <property type="entry name" value="Na_H_Exchanger"/>
    <property type="match status" value="1"/>
</dbReference>
<keyword evidence="2" id="KW-0813">Transport</keyword>
<feature type="transmembrane region" description="Helical" evidence="7">
    <location>
        <begin position="214"/>
        <end position="234"/>
    </location>
</feature>
<protein>
    <submittedName>
        <fullName evidence="10">Na(+)/H(+) antiporter</fullName>
    </submittedName>
</protein>
<gene>
    <name evidence="10" type="ORF">DVS28_a2380</name>
</gene>
<feature type="transmembrane region" description="Helical" evidence="7">
    <location>
        <begin position="108"/>
        <end position="129"/>
    </location>
</feature>
<evidence type="ECO:0000313" key="11">
    <source>
        <dbReference type="Proteomes" id="UP000264006"/>
    </source>
</evidence>
<feature type="transmembrane region" description="Helical" evidence="7">
    <location>
        <begin position="75"/>
        <end position="96"/>
    </location>
</feature>
<dbReference type="EMBL" id="CP031165">
    <property type="protein sequence ID" value="AXV07061.1"/>
    <property type="molecule type" value="Genomic_DNA"/>
</dbReference>
<feature type="domain" description="UspA" evidence="8">
    <location>
        <begin position="569"/>
        <end position="705"/>
    </location>
</feature>
<evidence type="ECO:0000313" key="10">
    <source>
        <dbReference type="EMBL" id="AXV07061.1"/>
    </source>
</evidence>
<feature type="transmembrane region" description="Helical" evidence="7">
    <location>
        <begin position="44"/>
        <end position="63"/>
    </location>
</feature>
<feature type="transmembrane region" description="Helical" evidence="7">
    <location>
        <begin position="334"/>
        <end position="355"/>
    </location>
</feature>
<dbReference type="InterPro" id="IPR050794">
    <property type="entry name" value="CPA2_transporter"/>
</dbReference>
<reference evidence="10 11" key="1">
    <citation type="submission" date="2018-09" db="EMBL/GenBank/DDBJ databases">
        <title>Complete genome sequence of Euzebya sp. DY32-46 isolated from seawater of Pacific Ocean.</title>
        <authorList>
            <person name="Xu L."/>
            <person name="Wu Y.-H."/>
            <person name="Xu X.-W."/>
        </authorList>
    </citation>
    <scope>NUCLEOTIDE SEQUENCE [LARGE SCALE GENOMIC DNA]</scope>
    <source>
        <strain evidence="10 11">DY32-46</strain>
    </source>
</reference>
<evidence type="ECO:0000256" key="6">
    <source>
        <dbReference type="ARBA" id="ARBA00023136"/>
    </source>
</evidence>
<dbReference type="OrthoDB" id="9793589at2"/>
<comment type="subcellular location">
    <subcellularLocation>
        <location evidence="1">Membrane</location>
        <topology evidence="1">Multi-pass membrane protein</topology>
    </subcellularLocation>
</comment>
<keyword evidence="5" id="KW-0406">Ion transport</keyword>
<feature type="transmembrane region" description="Helical" evidence="7">
    <location>
        <begin position="180"/>
        <end position="202"/>
    </location>
</feature>
<evidence type="ECO:0000259" key="9">
    <source>
        <dbReference type="Pfam" id="PF00999"/>
    </source>
</evidence>
<evidence type="ECO:0000256" key="4">
    <source>
        <dbReference type="ARBA" id="ARBA00022989"/>
    </source>
</evidence>
<dbReference type="InterPro" id="IPR038770">
    <property type="entry name" value="Na+/solute_symporter_sf"/>
</dbReference>
<evidence type="ECO:0000256" key="3">
    <source>
        <dbReference type="ARBA" id="ARBA00022692"/>
    </source>
</evidence>
<dbReference type="GO" id="GO:1902600">
    <property type="term" value="P:proton transmembrane transport"/>
    <property type="evidence" value="ECO:0007669"/>
    <property type="project" value="InterPro"/>
</dbReference>
<sequence length="709" mass="72386">MTTVLAAGAVLESDLLRFWIALALLLTSAKVLGHLAKRLGQPTVVGELSAGILLGPTLLGRVFPQVTEQLFPDEGTVAIMIAAVAWLGVVLLLAATGFEVDLGTLRRLGRAALTVGGASLVIPVALGYGLGQVLPDSFSGGEDRAALPLFMGVALGISALPVVAKVLRELRLAKAGVGQIMLAAGMLNDVVGWALLGVVAAVASGGVGGGTSPAVGLAIALGGALLTIVGGLTIGQRGVDRLLRFVRRHDASNGTMLGVSVIIVIIAGSITQALGVEAVLGAFVAGMVLARSPLGGRRVEQPLSTLADHVLAPVFFATAGLKVDLFAIVAPPLLWWTLAILAVAVGAKVLGGWVGARLGGFGNRDGLAIGVGLNARGALEIVVASLGLSLGVLSNEAYSAVVVMAVATSLMAPPLLTWLLQLDPDGPDEGDTGVLAQVRTALLPTRGGGSSVLAGRVLSRVLPPTASITALTVHSAAEDAVAGREAARSIQTHVDRRMRWRDHIAEDPAKAVLAESVMGYEMIALGATATSAGGPTASRVLQQIVTAATVPVLLVRSALDRPPEDIDLDRIAVGASGTTSGGLAIDLAIRMAAGGGAELSMIHIIDQPRVDRRDRQKASRWQAQAFADIDGMLAEPRQAAERSGVGVDVKLRRSRTVAEDLVAAAVEANASLLVVGGEPRHEGGAFLGHTVTHLLATAPMSVAVVINPR</sequence>
<dbReference type="Proteomes" id="UP000264006">
    <property type="component" value="Chromosome"/>
</dbReference>
<feature type="transmembrane region" description="Helical" evidence="7">
    <location>
        <begin position="306"/>
        <end position="328"/>
    </location>
</feature>
<evidence type="ECO:0000256" key="1">
    <source>
        <dbReference type="ARBA" id="ARBA00004141"/>
    </source>
</evidence>
<keyword evidence="4 7" id="KW-1133">Transmembrane helix</keyword>
<feature type="transmembrane region" description="Helical" evidence="7">
    <location>
        <begin position="149"/>
        <end position="168"/>
    </location>
</feature>
<feature type="transmembrane region" description="Helical" evidence="7">
    <location>
        <begin position="397"/>
        <end position="420"/>
    </location>
</feature>
<keyword evidence="11" id="KW-1185">Reference proteome</keyword>